<protein>
    <submittedName>
        <fullName evidence="2">Uncharacterized protein</fullName>
    </submittedName>
</protein>
<keyword evidence="4" id="KW-1185">Reference proteome</keyword>
<reference evidence="2" key="2">
    <citation type="journal article" date="2019" name="IMA Fungus">
        <title>Genome sequencing and comparison of five Tilletia species to identify candidate genes for the detection of regulated species infecting wheat.</title>
        <authorList>
            <person name="Nguyen H.D.T."/>
            <person name="Sultana T."/>
            <person name="Kesanakurti P."/>
            <person name="Hambleton S."/>
        </authorList>
    </citation>
    <scope>NUCLEOTIDE SEQUENCE</scope>
    <source>
        <strain evidence="2">DAOMC 238032</strain>
    </source>
</reference>
<dbReference type="Proteomes" id="UP000836402">
    <property type="component" value="Unassembled WGS sequence"/>
</dbReference>
<evidence type="ECO:0000313" key="4">
    <source>
        <dbReference type="Proteomes" id="UP000836402"/>
    </source>
</evidence>
<reference evidence="1" key="3">
    <citation type="submission" date="2020-10" db="EMBL/GenBank/DDBJ databases">
        <authorList>
            <person name="Sedaghatjoo S."/>
        </authorList>
    </citation>
    <scope>NUCLEOTIDE SEQUENCE</scope>
    <source>
        <strain evidence="1">AZH3</strain>
    </source>
</reference>
<organism evidence="2 3">
    <name type="scientific">Tilletia caries</name>
    <name type="common">wheat bunt fungus</name>
    <dbReference type="NCBI Taxonomy" id="13290"/>
    <lineage>
        <taxon>Eukaryota</taxon>
        <taxon>Fungi</taxon>
        <taxon>Dikarya</taxon>
        <taxon>Basidiomycota</taxon>
        <taxon>Ustilaginomycotina</taxon>
        <taxon>Exobasidiomycetes</taxon>
        <taxon>Tilletiales</taxon>
        <taxon>Tilletiaceae</taxon>
        <taxon>Tilletia</taxon>
    </lineage>
</organism>
<proteinExistence type="predicted"/>
<dbReference type="InterPro" id="IPR052184">
    <property type="entry name" value="SDR_enzymes"/>
</dbReference>
<dbReference type="PRINTS" id="PR00081">
    <property type="entry name" value="GDHRDH"/>
</dbReference>
<dbReference type="InterPro" id="IPR002347">
    <property type="entry name" value="SDR_fam"/>
</dbReference>
<dbReference type="Pfam" id="PF00106">
    <property type="entry name" value="adh_short"/>
    <property type="match status" value="1"/>
</dbReference>
<gene>
    <name evidence="2" type="ORF">A4X03_0g8014</name>
    <name evidence="1" type="ORF">JKIAZH3_G26</name>
</gene>
<dbReference type="PANTHER" id="PTHR45458">
    <property type="entry name" value="SHORT-CHAIN DEHYDROGENASE/REDUCTASE SDR"/>
    <property type="match status" value="1"/>
</dbReference>
<accession>A0A8T8SL83</accession>
<dbReference type="GO" id="GO:0016616">
    <property type="term" value="F:oxidoreductase activity, acting on the CH-OH group of donors, NAD or NADP as acceptor"/>
    <property type="evidence" value="ECO:0007669"/>
    <property type="project" value="TreeGrafter"/>
</dbReference>
<sequence length="244" mass="26327">MPRPKAIVIGIGQGLVQTLAREGYEAFGTVRYLTTDDHTFRVDLNDPDAASVKSAASKMDNLDLLIVNAAIADNSPYIELQPEKHRAFYNTNVIGPLTAAQAFLPAMRKGKQKTIVFITSLVSNLALQLVNAQQPAEKRVPFSKGPYPATKAALNLLGIGLYNELSEEGFSVLLIHPGLVRTDMAALFIKRLGVDSPFSVISVEESSDSIVGTIKSHIASGISDVRLLNYDGTELVKSCPSCKL</sequence>
<reference evidence="2" key="1">
    <citation type="submission" date="2016-04" db="EMBL/GenBank/DDBJ databases">
        <authorList>
            <person name="Nguyen H.D."/>
            <person name="Kesanakurti P."/>
            <person name="Cullis J."/>
            <person name="Levesque C.A."/>
            <person name="Hambleton S."/>
        </authorList>
    </citation>
    <scope>NUCLEOTIDE SEQUENCE</scope>
    <source>
        <strain evidence="2">DAOMC 238032</strain>
    </source>
</reference>
<dbReference type="Gene3D" id="3.40.50.720">
    <property type="entry name" value="NAD(P)-binding Rossmann-like Domain"/>
    <property type="match status" value="1"/>
</dbReference>
<dbReference type="InterPro" id="IPR036291">
    <property type="entry name" value="NAD(P)-bd_dom_sf"/>
</dbReference>
<name>A0A8T8SL83_9BASI</name>
<dbReference type="EMBL" id="CAJHJG010001852">
    <property type="protein sequence ID" value="CAD6915301.1"/>
    <property type="molecule type" value="Genomic_DNA"/>
</dbReference>
<dbReference type="EMBL" id="LWDD02002169">
    <property type="protein sequence ID" value="KAE8242524.1"/>
    <property type="molecule type" value="Genomic_DNA"/>
</dbReference>
<dbReference type="SUPFAM" id="SSF51735">
    <property type="entry name" value="NAD(P)-binding Rossmann-fold domains"/>
    <property type="match status" value="1"/>
</dbReference>
<dbReference type="AlphaFoldDB" id="A0A8T8SL83"/>
<dbReference type="PANTHER" id="PTHR45458:SF1">
    <property type="entry name" value="SHORT CHAIN DEHYDROGENASE"/>
    <property type="match status" value="1"/>
</dbReference>
<comment type="caution">
    <text evidence="2">The sequence shown here is derived from an EMBL/GenBank/DDBJ whole genome shotgun (WGS) entry which is preliminary data.</text>
</comment>
<evidence type="ECO:0000313" key="1">
    <source>
        <dbReference type="EMBL" id="CAD6915301.1"/>
    </source>
</evidence>
<dbReference type="Proteomes" id="UP000077671">
    <property type="component" value="Unassembled WGS sequence"/>
</dbReference>
<evidence type="ECO:0000313" key="3">
    <source>
        <dbReference type="Proteomes" id="UP000077671"/>
    </source>
</evidence>
<evidence type="ECO:0000313" key="2">
    <source>
        <dbReference type="EMBL" id="KAE8242524.1"/>
    </source>
</evidence>